<comment type="caution">
    <text evidence="1">The sequence shown here is derived from an EMBL/GenBank/DDBJ whole genome shotgun (WGS) entry which is preliminary data.</text>
</comment>
<accession>A0A0F9MJ56</accession>
<sequence length="83" mass="9695">MSDPIEDAKQKPSKKVWMKAKGICVVLEKDTLKMDLEPLMDAIRQLKNVHSATFIDDEGMTDHINRIRVRDEYRVKLKELVEL</sequence>
<dbReference type="EMBL" id="LAZR01004578">
    <property type="protein sequence ID" value="KKN07360.1"/>
    <property type="molecule type" value="Genomic_DNA"/>
</dbReference>
<protein>
    <submittedName>
        <fullName evidence="1">Uncharacterized protein</fullName>
    </submittedName>
</protein>
<proteinExistence type="predicted"/>
<evidence type="ECO:0000313" key="1">
    <source>
        <dbReference type="EMBL" id="KKN07360.1"/>
    </source>
</evidence>
<reference evidence="1" key="1">
    <citation type="journal article" date="2015" name="Nature">
        <title>Complex archaea that bridge the gap between prokaryotes and eukaryotes.</title>
        <authorList>
            <person name="Spang A."/>
            <person name="Saw J.H."/>
            <person name="Jorgensen S.L."/>
            <person name="Zaremba-Niedzwiedzka K."/>
            <person name="Martijn J."/>
            <person name="Lind A.E."/>
            <person name="van Eijk R."/>
            <person name="Schleper C."/>
            <person name="Guy L."/>
            <person name="Ettema T.J."/>
        </authorList>
    </citation>
    <scope>NUCLEOTIDE SEQUENCE</scope>
</reference>
<organism evidence="1">
    <name type="scientific">marine sediment metagenome</name>
    <dbReference type="NCBI Taxonomy" id="412755"/>
    <lineage>
        <taxon>unclassified sequences</taxon>
        <taxon>metagenomes</taxon>
        <taxon>ecological metagenomes</taxon>
    </lineage>
</organism>
<gene>
    <name evidence="1" type="ORF">LCGC14_1067810</name>
</gene>
<dbReference type="AlphaFoldDB" id="A0A0F9MJ56"/>
<name>A0A0F9MJ56_9ZZZZ</name>